<dbReference type="PANTHER" id="PTHR11926:SF1412">
    <property type="entry name" value="UDP-GLYCOSYLTRANSFERASE 83A1-LIKE"/>
    <property type="match status" value="1"/>
</dbReference>
<dbReference type="Gene3D" id="3.40.50.2000">
    <property type="entry name" value="Glycogen Phosphorylase B"/>
    <property type="match status" value="1"/>
</dbReference>
<comment type="similarity">
    <text evidence="1">Belongs to the UDP-glycosyltransferase family.</text>
</comment>
<reference evidence="2 3" key="1">
    <citation type="journal article" date="2018" name="PLoS Genet.">
        <title>Population sequencing reveals clonal diversity and ancestral inbreeding in the grapevine cultivar Chardonnay.</title>
        <authorList>
            <person name="Roach M.J."/>
            <person name="Johnson D.L."/>
            <person name="Bohlmann J."/>
            <person name="van Vuuren H.J."/>
            <person name="Jones S.J."/>
            <person name="Pretorius I.S."/>
            <person name="Schmidt S.A."/>
            <person name="Borneman A.R."/>
        </authorList>
    </citation>
    <scope>NUCLEOTIDE SEQUENCE [LARGE SCALE GENOMIC DNA]</scope>
    <source>
        <strain evidence="3">cv. Chardonnay</strain>
        <tissue evidence="2">Leaf</tissue>
    </source>
</reference>
<protein>
    <submittedName>
        <fullName evidence="2">UDP-glycosyltransferase 83A1</fullName>
    </submittedName>
</protein>
<evidence type="ECO:0000313" key="2">
    <source>
        <dbReference type="EMBL" id="RVX06764.1"/>
    </source>
</evidence>
<dbReference type="SUPFAM" id="SSF53756">
    <property type="entry name" value="UDP-Glycosyltransferase/glycogen phosphorylase"/>
    <property type="match status" value="1"/>
</dbReference>
<dbReference type="EMBL" id="QGNW01000049">
    <property type="protein sequence ID" value="RVX06764.1"/>
    <property type="molecule type" value="Genomic_DNA"/>
</dbReference>
<comment type="caution">
    <text evidence="2">The sequence shown here is derived from an EMBL/GenBank/DDBJ whole genome shotgun (WGS) entry which is preliminary data.</text>
</comment>
<accession>A0A438JCT4</accession>
<organism evidence="2 3">
    <name type="scientific">Vitis vinifera</name>
    <name type="common">Grape</name>
    <dbReference type="NCBI Taxonomy" id="29760"/>
    <lineage>
        <taxon>Eukaryota</taxon>
        <taxon>Viridiplantae</taxon>
        <taxon>Streptophyta</taxon>
        <taxon>Embryophyta</taxon>
        <taxon>Tracheophyta</taxon>
        <taxon>Spermatophyta</taxon>
        <taxon>Magnoliopsida</taxon>
        <taxon>eudicotyledons</taxon>
        <taxon>Gunneridae</taxon>
        <taxon>Pentapetalae</taxon>
        <taxon>rosids</taxon>
        <taxon>Vitales</taxon>
        <taxon>Vitaceae</taxon>
        <taxon>Viteae</taxon>
        <taxon>Vitis</taxon>
    </lineage>
</organism>
<gene>
    <name evidence="2" type="primary">UGT83A1_32</name>
    <name evidence="2" type="ORF">CK203_014922</name>
</gene>
<dbReference type="Proteomes" id="UP000288805">
    <property type="component" value="Unassembled WGS sequence"/>
</dbReference>
<proteinExistence type="inferred from homology"/>
<evidence type="ECO:0000256" key="1">
    <source>
        <dbReference type="ARBA" id="ARBA00009995"/>
    </source>
</evidence>
<sequence>MGFLSCAESVRSIREREREREGESKNGEFTCFSYAFSSTRPCNSLHGALTKLGQAWLQSHIVNTDFSQERIVKSFTGKDNVGDQIRLVSIPDGLEAWEDRNDMGKSCEGIVRVMPKKLEELMQEINGRDDNKITCVIADGNMGWALEVAEKMGIKRAVFLPAAAAMMVLAYRMQKLIDDGIVDNDGKPLCRPLLIVFHQHIMHGKIIQMFAH</sequence>
<evidence type="ECO:0000313" key="3">
    <source>
        <dbReference type="Proteomes" id="UP000288805"/>
    </source>
</evidence>
<dbReference type="AlphaFoldDB" id="A0A438JCT4"/>
<dbReference type="PANTHER" id="PTHR11926">
    <property type="entry name" value="GLUCOSYL/GLUCURONOSYL TRANSFERASES"/>
    <property type="match status" value="1"/>
</dbReference>
<name>A0A438JCT4_VITVI</name>
<dbReference type="GO" id="GO:0016740">
    <property type="term" value="F:transferase activity"/>
    <property type="evidence" value="ECO:0007669"/>
    <property type="project" value="UniProtKB-KW"/>
</dbReference>
<keyword evidence="2" id="KW-0808">Transferase</keyword>